<dbReference type="AlphaFoldDB" id="A0A2X0JPI7"/>
<evidence type="ECO:0000259" key="8">
    <source>
        <dbReference type="Pfam" id="PF12265"/>
    </source>
</evidence>
<feature type="repeat" description="WD" evidence="7">
    <location>
        <begin position="183"/>
        <end position="225"/>
    </location>
</feature>
<evidence type="ECO:0000256" key="5">
    <source>
        <dbReference type="ARBA" id="ARBA00022853"/>
    </source>
</evidence>
<evidence type="ECO:0000256" key="7">
    <source>
        <dbReference type="PROSITE-ProRule" id="PRU00221"/>
    </source>
</evidence>
<evidence type="ECO:0000256" key="1">
    <source>
        <dbReference type="ARBA" id="ARBA00004123"/>
    </source>
</evidence>
<dbReference type="InterPro" id="IPR015943">
    <property type="entry name" value="WD40/YVTN_repeat-like_dom_sf"/>
</dbReference>
<dbReference type="InterPro" id="IPR022052">
    <property type="entry name" value="Histone-bd_RBBP4-like_N"/>
</dbReference>
<name>A0A2X0JPI7_DROSU</name>
<sequence>MECSSNNAESGEVAIVNANDIDDHVIIDDYKIWKKNIPLLYDEIVTHVLEWPSFTVQWLPGATRQDDDEYSMHRLILGTDTANKVPNHLMIASLPIPSEDAQTARSHYDNEKGEFGGFGSAIGKFEVEVIINHEGEVNRARYMPQNSCIIATKSPKSDVLVFDYTKHPSKPDSSGQCVPDLRLRGHTKQGFGLAWNPKGTGSLLSASDDKTICLWDINATPKAHRVIDAKNIFKGHSAPVQDVAWHCQHDSVFGSVADDRKLMIWDIRNGDTTEPLSTVDAHAAEVNCLCFNPMSQFTLISGSADKTIALWDMRNLGKKLHSFVGHSGEITQIQWSPVNETIIASACSARRLNVWDLSKIADEPSPEDDEDGPPELLFIHGGHMSKINDFSWSPSLICPWIMCSVSDDNVLQVWQMAESALLDEEDALNAF</sequence>
<reference evidence="9" key="1">
    <citation type="submission" date="2016-06" db="EMBL/GenBank/DDBJ databases">
        <authorList>
            <person name="Kjaerup R.B."/>
            <person name="Dalgaard T.S."/>
            <person name="Juul-Madsen H.R."/>
        </authorList>
    </citation>
    <scope>NUCLEOTIDE SEQUENCE</scope>
    <source>
        <strain evidence="9">OF54</strain>
    </source>
</reference>
<dbReference type="PROSITE" id="PS00678">
    <property type="entry name" value="WD_REPEATS_1"/>
    <property type="match status" value="2"/>
</dbReference>
<organism evidence="9">
    <name type="scientific">Drosophila subobscura</name>
    <name type="common">Fruit fly</name>
    <dbReference type="NCBI Taxonomy" id="7241"/>
    <lineage>
        <taxon>Eukaryota</taxon>
        <taxon>Metazoa</taxon>
        <taxon>Ecdysozoa</taxon>
        <taxon>Arthropoda</taxon>
        <taxon>Hexapoda</taxon>
        <taxon>Insecta</taxon>
        <taxon>Pterygota</taxon>
        <taxon>Neoptera</taxon>
        <taxon>Endopterygota</taxon>
        <taxon>Diptera</taxon>
        <taxon>Brachycera</taxon>
        <taxon>Muscomorpha</taxon>
        <taxon>Ephydroidea</taxon>
        <taxon>Drosophilidae</taxon>
        <taxon>Drosophila</taxon>
        <taxon>Sophophora</taxon>
    </lineage>
</organism>
<dbReference type="InterPro" id="IPR001680">
    <property type="entry name" value="WD40_rpt"/>
</dbReference>
<dbReference type="PROSITE" id="PS50082">
    <property type="entry name" value="WD_REPEATS_2"/>
    <property type="match status" value="5"/>
</dbReference>
<dbReference type="InterPro" id="IPR050459">
    <property type="entry name" value="WD_repeat_RBAP46/RBAP48/MSI1"/>
</dbReference>
<evidence type="ECO:0000313" key="9">
    <source>
        <dbReference type="EMBL" id="SCA59489.1"/>
    </source>
</evidence>
<dbReference type="PROSITE" id="PS50294">
    <property type="entry name" value="WD_REPEATS_REGION"/>
    <property type="match status" value="3"/>
</dbReference>
<dbReference type="InterPro" id="IPR019775">
    <property type="entry name" value="WD40_repeat_CS"/>
</dbReference>
<dbReference type="GO" id="GO:0006325">
    <property type="term" value="P:chromatin organization"/>
    <property type="evidence" value="ECO:0007669"/>
    <property type="project" value="UniProtKB-KW"/>
</dbReference>
<feature type="repeat" description="WD" evidence="7">
    <location>
        <begin position="323"/>
        <end position="358"/>
    </location>
</feature>
<dbReference type="SUPFAM" id="SSF50978">
    <property type="entry name" value="WD40 repeat-like"/>
    <property type="match status" value="1"/>
</dbReference>
<dbReference type="InterPro" id="IPR036322">
    <property type="entry name" value="WD40_repeat_dom_sf"/>
</dbReference>
<dbReference type="GO" id="GO:0005634">
    <property type="term" value="C:nucleus"/>
    <property type="evidence" value="ECO:0007669"/>
    <property type="project" value="UniProtKB-SubCell"/>
</dbReference>
<dbReference type="EMBL" id="LT600500">
    <property type="protein sequence ID" value="SCA59489.1"/>
    <property type="molecule type" value="Genomic_DNA"/>
</dbReference>
<dbReference type="Pfam" id="PF00400">
    <property type="entry name" value="WD40"/>
    <property type="match status" value="4"/>
</dbReference>
<evidence type="ECO:0000256" key="4">
    <source>
        <dbReference type="ARBA" id="ARBA00022737"/>
    </source>
</evidence>
<dbReference type="PRINTS" id="PR00320">
    <property type="entry name" value="GPROTEINBRPT"/>
</dbReference>
<feature type="domain" description="Histone-binding protein RBBP4-like N-terminal" evidence="8">
    <location>
        <begin position="28"/>
        <end position="98"/>
    </location>
</feature>
<gene>
    <name evidence="9" type="primary">Caf1-55dup</name>
</gene>
<evidence type="ECO:0000256" key="3">
    <source>
        <dbReference type="ARBA" id="ARBA00022574"/>
    </source>
</evidence>
<dbReference type="PANTHER" id="PTHR22850">
    <property type="entry name" value="WD40 REPEAT FAMILY"/>
    <property type="match status" value="1"/>
</dbReference>
<dbReference type="InterPro" id="IPR020472">
    <property type="entry name" value="WD40_PAC1"/>
</dbReference>
<proteinExistence type="inferred from homology"/>
<feature type="repeat" description="WD" evidence="7">
    <location>
        <begin position="233"/>
        <end position="275"/>
    </location>
</feature>
<dbReference type="Gene3D" id="2.130.10.10">
    <property type="entry name" value="YVTN repeat-like/Quinoprotein amine dehydrogenase"/>
    <property type="match status" value="1"/>
</dbReference>
<accession>A0A2X0JPI7</accession>
<reference evidence="9" key="2">
    <citation type="submission" date="2018-06" db="EMBL/GenBank/DDBJ databases">
        <title>Evidence of neofunctionalization after the duplication of the multifunctional and highly conserved Polycomb gene Caf1-55 in the obscura group of Drosophila.</title>
        <authorList>
            <person name="Calvo-Martin J.M."/>
            <person name="Papaceit M."/>
            <person name="Segarra C."/>
        </authorList>
    </citation>
    <scope>NUCLEOTIDE SEQUENCE</scope>
    <source>
        <strain evidence="9">OF54</strain>
    </source>
</reference>
<evidence type="ECO:0000256" key="6">
    <source>
        <dbReference type="ARBA" id="ARBA00023242"/>
    </source>
</evidence>
<dbReference type="Pfam" id="PF12265">
    <property type="entry name" value="CAF1C_H4-bd"/>
    <property type="match status" value="1"/>
</dbReference>
<feature type="repeat" description="WD" evidence="7">
    <location>
        <begin position="380"/>
        <end position="424"/>
    </location>
</feature>
<dbReference type="SMART" id="SM00320">
    <property type="entry name" value="WD40"/>
    <property type="match status" value="6"/>
</dbReference>
<protein>
    <submittedName>
        <fullName evidence="9">CAF1-55DUP</fullName>
    </submittedName>
</protein>
<comment type="subcellular location">
    <subcellularLocation>
        <location evidence="1">Nucleus</location>
    </subcellularLocation>
</comment>
<feature type="repeat" description="WD" evidence="7">
    <location>
        <begin position="279"/>
        <end position="315"/>
    </location>
</feature>
<keyword evidence="3 7" id="KW-0853">WD repeat</keyword>
<keyword evidence="6" id="KW-0539">Nucleus</keyword>
<evidence type="ECO:0000256" key="2">
    <source>
        <dbReference type="ARBA" id="ARBA00009341"/>
    </source>
</evidence>
<keyword evidence="5" id="KW-0156">Chromatin regulator</keyword>
<keyword evidence="4" id="KW-0677">Repeat</keyword>
<comment type="similarity">
    <text evidence="2">Belongs to the WD repeat RBAP46/RBAP48/MSI1 family.</text>
</comment>